<dbReference type="Proteomes" id="UP001148662">
    <property type="component" value="Unassembled WGS sequence"/>
</dbReference>
<evidence type="ECO:0000313" key="1">
    <source>
        <dbReference type="EMBL" id="KAJ3554352.1"/>
    </source>
</evidence>
<dbReference type="EMBL" id="JANHOG010000439">
    <property type="protein sequence ID" value="KAJ3554352.1"/>
    <property type="molecule type" value="Genomic_DNA"/>
</dbReference>
<protein>
    <submittedName>
        <fullName evidence="1">Uncharacterized protein</fullName>
    </submittedName>
</protein>
<accession>A0ACC1T793</accession>
<evidence type="ECO:0000313" key="2">
    <source>
        <dbReference type="Proteomes" id="UP001148662"/>
    </source>
</evidence>
<gene>
    <name evidence="1" type="ORF">NM688_g3154</name>
</gene>
<name>A0ACC1T793_9APHY</name>
<comment type="caution">
    <text evidence="1">The sequence shown here is derived from an EMBL/GenBank/DDBJ whole genome shotgun (WGS) entry which is preliminary data.</text>
</comment>
<keyword evidence="2" id="KW-1185">Reference proteome</keyword>
<reference evidence="1" key="1">
    <citation type="submission" date="2022-07" db="EMBL/GenBank/DDBJ databases">
        <title>Genome Sequence of Phlebia brevispora.</title>
        <authorList>
            <person name="Buettner E."/>
        </authorList>
    </citation>
    <scope>NUCLEOTIDE SEQUENCE</scope>
    <source>
        <strain evidence="1">MPL23</strain>
    </source>
</reference>
<organism evidence="1 2">
    <name type="scientific">Phlebia brevispora</name>
    <dbReference type="NCBI Taxonomy" id="194682"/>
    <lineage>
        <taxon>Eukaryota</taxon>
        <taxon>Fungi</taxon>
        <taxon>Dikarya</taxon>
        <taxon>Basidiomycota</taxon>
        <taxon>Agaricomycotina</taxon>
        <taxon>Agaricomycetes</taxon>
        <taxon>Polyporales</taxon>
        <taxon>Meruliaceae</taxon>
        <taxon>Phlebia</taxon>
    </lineage>
</organism>
<proteinExistence type="predicted"/>
<sequence>MSTTYGMSFIFEQEGNSQDCTFTDINNRMSFRIRCTLRNAEQTAYMIYDGNAPIGRGGTTVPVACLNFGVNHALGTVKIGQREFIKMDEYLARVSRNDSTSRKFTAADGNSYVWARKANSQGELEWECVSAANSGYLVASYIPKSTGTGAGFVVEEAYAQLAGEFLTSFTIMRLIVEYNL</sequence>